<reference evidence="1" key="1">
    <citation type="submission" date="2020-01" db="EMBL/GenBank/DDBJ databases">
        <authorList>
            <consortium name="DOE Joint Genome Institute"/>
            <person name="Haridas S."/>
            <person name="Albert R."/>
            <person name="Binder M."/>
            <person name="Bloem J."/>
            <person name="Labutti K."/>
            <person name="Salamov A."/>
            <person name="Andreopoulos B."/>
            <person name="Baker S.E."/>
            <person name="Barry K."/>
            <person name="Bills G."/>
            <person name="Bluhm B.H."/>
            <person name="Cannon C."/>
            <person name="Castanera R."/>
            <person name="Culley D.E."/>
            <person name="Daum C."/>
            <person name="Ezra D."/>
            <person name="Gonzalez J.B."/>
            <person name="Henrissat B."/>
            <person name="Kuo A."/>
            <person name="Liang C."/>
            <person name="Lipzen A."/>
            <person name="Lutzoni F."/>
            <person name="Magnuson J."/>
            <person name="Mondo S."/>
            <person name="Nolan M."/>
            <person name="Ohm R."/>
            <person name="Pangilinan J."/>
            <person name="Park H.-J."/>
            <person name="Ramirez L."/>
            <person name="Alfaro M."/>
            <person name="Sun H."/>
            <person name="Tritt A."/>
            <person name="Yoshinaga Y."/>
            <person name="Zwiers L.-H."/>
            <person name="Turgeon B.G."/>
            <person name="Goodwin S.B."/>
            <person name="Spatafora J.W."/>
            <person name="Crous P.W."/>
            <person name="Grigoriev I.V."/>
        </authorList>
    </citation>
    <scope>NUCLEOTIDE SEQUENCE</scope>
    <source>
        <strain evidence="1">IPT5</strain>
    </source>
</reference>
<dbReference type="Proteomes" id="UP000799423">
    <property type="component" value="Unassembled WGS sequence"/>
</dbReference>
<evidence type="ECO:0000313" key="1">
    <source>
        <dbReference type="EMBL" id="KAF2846328.1"/>
    </source>
</evidence>
<organism evidence="1 2">
    <name type="scientific">Plenodomus tracheiphilus IPT5</name>
    <dbReference type="NCBI Taxonomy" id="1408161"/>
    <lineage>
        <taxon>Eukaryota</taxon>
        <taxon>Fungi</taxon>
        <taxon>Dikarya</taxon>
        <taxon>Ascomycota</taxon>
        <taxon>Pezizomycotina</taxon>
        <taxon>Dothideomycetes</taxon>
        <taxon>Pleosporomycetidae</taxon>
        <taxon>Pleosporales</taxon>
        <taxon>Pleosporineae</taxon>
        <taxon>Leptosphaeriaceae</taxon>
        <taxon>Plenodomus</taxon>
    </lineage>
</organism>
<dbReference type="AlphaFoldDB" id="A0A6A7AW29"/>
<keyword evidence="2" id="KW-1185">Reference proteome</keyword>
<sequence length="84" mass="9386">MTGIQIARAVKPQFSTATTAVQRRNSERRSLCRARRMNAGRTLPVMWTKWRASAAPQPGSSLSADWPRRRVAAVRCFPAAQNFA</sequence>
<evidence type="ECO:0000313" key="2">
    <source>
        <dbReference type="Proteomes" id="UP000799423"/>
    </source>
</evidence>
<dbReference type="EMBL" id="MU006336">
    <property type="protein sequence ID" value="KAF2846328.1"/>
    <property type="molecule type" value="Genomic_DNA"/>
</dbReference>
<protein>
    <submittedName>
        <fullName evidence="1">Uncharacterized protein</fullName>
    </submittedName>
</protein>
<gene>
    <name evidence="1" type="ORF">T440DRAFT_471969</name>
</gene>
<proteinExistence type="predicted"/>
<name>A0A6A7AW29_9PLEO</name>
<accession>A0A6A7AW29</accession>